<evidence type="ECO:0000256" key="2">
    <source>
        <dbReference type="PROSITE-ProRule" id="PRU00285"/>
    </source>
</evidence>
<feature type="region of interest" description="Disordered" evidence="4">
    <location>
        <begin position="20"/>
        <end position="284"/>
    </location>
</feature>
<feature type="compositionally biased region" description="Basic residues" evidence="4">
    <location>
        <begin position="47"/>
        <end position="57"/>
    </location>
</feature>
<evidence type="ECO:0000256" key="3">
    <source>
        <dbReference type="RuleBase" id="RU003616"/>
    </source>
</evidence>
<evidence type="ECO:0000313" key="7">
    <source>
        <dbReference type="Proteomes" id="UP000284375"/>
    </source>
</evidence>
<dbReference type="InterPro" id="IPR002068">
    <property type="entry name" value="A-crystallin/Hsp20_dom"/>
</dbReference>
<proteinExistence type="inferred from homology"/>
<evidence type="ECO:0000256" key="4">
    <source>
        <dbReference type="SAM" id="MobiDB-lite"/>
    </source>
</evidence>
<dbReference type="InterPro" id="IPR008978">
    <property type="entry name" value="HSP20-like_chaperone"/>
</dbReference>
<feature type="region of interest" description="Disordered" evidence="4">
    <location>
        <begin position="307"/>
        <end position="334"/>
    </location>
</feature>
<dbReference type="STRING" id="252740.A0A423WDK7"/>
<dbReference type="CDD" id="cd06464">
    <property type="entry name" value="ACD_sHsps-like"/>
    <property type="match status" value="1"/>
</dbReference>
<keyword evidence="1" id="KW-0346">Stress response</keyword>
<evidence type="ECO:0000256" key="1">
    <source>
        <dbReference type="ARBA" id="ARBA00023016"/>
    </source>
</evidence>
<feature type="compositionally biased region" description="Basic and acidic residues" evidence="4">
    <location>
        <begin position="415"/>
        <end position="425"/>
    </location>
</feature>
<accession>A0A423WDK7</accession>
<sequence>MGPFANPEFWQRCFEERRGWDDWNPEHHRGPHDRAHSHGGHGSGPRGGRRHGGRRRHGPDGEAHHSAADNDEFPPEYIDDEEVAEAVADGEKGQENEKDKDGADSPDTMMRELTPTSDDPPEGVPSDDEGCRQRRGPGRHGRGGPFGRRGRGGHGRHGSGPRGFHHQGPPPPPFFGGMFGGGPGGGPRGPPPLPPFLEALFGAGFGPRGGPGGPGGPHGHHPHGPPPPPPFEGLFGAGPGPRGGPGGPGPHGPHGPHGSHGPHGPPPPPPPPEGPAGAGSPFDFQPWMAMLANHPLAKNVREYLQRAQDGGREGPGGDLRSGSSMADGASFTPPLDLFEQKDGWVLHVAVPGAKKEDVGVSWDADRAVLSVSGVVHRPGDEEFLRGLVSGERSTGLFSREVKLPPSAGGRQQQESSKEEVDADGIEAKMEDGMLIVTVPKVERGWTEVKKVDIQ</sequence>
<feature type="compositionally biased region" description="Acidic residues" evidence="4">
    <location>
        <begin position="119"/>
        <end position="128"/>
    </location>
</feature>
<dbReference type="PANTHER" id="PTHR11527">
    <property type="entry name" value="HEAT-SHOCK PROTEIN 20 FAMILY MEMBER"/>
    <property type="match status" value="1"/>
</dbReference>
<dbReference type="EMBL" id="LJZO01000006">
    <property type="protein sequence ID" value="ROW01499.1"/>
    <property type="molecule type" value="Genomic_DNA"/>
</dbReference>
<feature type="compositionally biased region" description="Basic residues" evidence="4">
    <location>
        <begin position="133"/>
        <end position="165"/>
    </location>
</feature>
<dbReference type="Proteomes" id="UP000284375">
    <property type="component" value="Unassembled WGS sequence"/>
</dbReference>
<comment type="similarity">
    <text evidence="2 3">Belongs to the small heat shock protein (HSP20) family.</text>
</comment>
<feature type="compositionally biased region" description="Basic and acidic residues" evidence="4">
    <location>
        <begin position="58"/>
        <end position="68"/>
    </location>
</feature>
<dbReference type="OrthoDB" id="5511210at2759"/>
<dbReference type="InterPro" id="IPR031107">
    <property type="entry name" value="Small_HSP"/>
</dbReference>
<protein>
    <recommendedName>
        <fullName evidence="5">SHSP domain-containing protein</fullName>
    </recommendedName>
</protein>
<feature type="compositionally biased region" description="Basic and acidic residues" evidence="4">
    <location>
        <begin position="20"/>
        <end position="36"/>
    </location>
</feature>
<reference evidence="6 7" key="1">
    <citation type="submission" date="2015-09" db="EMBL/GenBank/DDBJ databases">
        <title>Host preference determinants of Valsa canker pathogens revealed by comparative genomics.</title>
        <authorList>
            <person name="Yin Z."/>
            <person name="Huang L."/>
        </authorList>
    </citation>
    <scope>NUCLEOTIDE SEQUENCE [LARGE SCALE GENOMIC DNA]</scope>
    <source>
        <strain evidence="6 7">YSFL</strain>
    </source>
</reference>
<dbReference type="SUPFAM" id="SSF49764">
    <property type="entry name" value="HSP20-like chaperones"/>
    <property type="match status" value="1"/>
</dbReference>
<dbReference type="Pfam" id="PF00011">
    <property type="entry name" value="HSP20"/>
    <property type="match status" value="1"/>
</dbReference>
<dbReference type="AlphaFoldDB" id="A0A423WDK7"/>
<keyword evidence="7" id="KW-1185">Reference proteome</keyword>
<feature type="compositionally biased region" description="Basic and acidic residues" evidence="4">
    <location>
        <begin position="89"/>
        <end position="103"/>
    </location>
</feature>
<dbReference type="Gene3D" id="2.60.40.790">
    <property type="match status" value="1"/>
</dbReference>
<feature type="compositionally biased region" description="Gly residues" evidence="4">
    <location>
        <begin position="203"/>
        <end position="217"/>
    </location>
</feature>
<gene>
    <name evidence="6" type="ORF">VSDG_02285</name>
</gene>
<feature type="domain" description="SHSP" evidence="5">
    <location>
        <begin position="326"/>
        <end position="454"/>
    </location>
</feature>
<organism evidence="6 7">
    <name type="scientific">Cytospora chrysosperma</name>
    <name type="common">Cytospora canker fungus</name>
    <name type="synonym">Sphaeria chrysosperma</name>
    <dbReference type="NCBI Taxonomy" id="252740"/>
    <lineage>
        <taxon>Eukaryota</taxon>
        <taxon>Fungi</taxon>
        <taxon>Dikarya</taxon>
        <taxon>Ascomycota</taxon>
        <taxon>Pezizomycotina</taxon>
        <taxon>Sordariomycetes</taxon>
        <taxon>Sordariomycetidae</taxon>
        <taxon>Diaporthales</taxon>
        <taxon>Cytosporaceae</taxon>
        <taxon>Cytospora</taxon>
    </lineage>
</organism>
<feature type="region of interest" description="Disordered" evidence="4">
    <location>
        <begin position="396"/>
        <end position="425"/>
    </location>
</feature>
<feature type="compositionally biased region" description="Acidic residues" evidence="4">
    <location>
        <begin position="69"/>
        <end position="84"/>
    </location>
</feature>
<dbReference type="PROSITE" id="PS01031">
    <property type="entry name" value="SHSP"/>
    <property type="match status" value="1"/>
</dbReference>
<feature type="compositionally biased region" description="Gly residues" evidence="4">
    <location>
        <begin position="177"/>
        <end position="187"/>
    </location>
</feature>
<feature type="compositionally biased region" description="Gly residues" evidence="4">
    <location>
        <begin position="235"/>
        <end position="246"/>
    </location>
</feature>
<feature type="compositionally biased region" description="Pro residues" evidence="4">
    <location>
        <begin position="263"/>
        <end position="274"/>
    </location>
</feature>
<evidence type="ECO:0000313" key="6">
    <source>
        <dbReference type="EMBL" id="ROW01499.1"/>
    </source>
</evidence>
<evidence type="ECO:0000259" key="5">
    <source>
        <dbReference type="PROSITE" id="PS01031"/>
    </source>
</evidence>
<name>A0A423WDK7_CYTCH</name>
<comment type="caution">
    <text evidence="6">The sequence shown here is derived from an EMBL/GenBank/DDBJ whole genome shotgun (WGS) entry which is preliminary data.</text>
</comment>